<proteinExistence type="predicted"/>
<dbReference type="GO" id="GO:0098542">
    <property type="term" value="P:defense response to other organism"/>
    <property type="evidence" value="ECO:0007669"/>
    <property type="project" value="InterPro"/>
</dbReference>
<evidence type="ECO:0000313" key="4">
    <source>
        <dbReference type="RefSeq" id="XP_022762302.1"/>
    </source>
</evidence>
<dbReference type="GeneID" id="111308254"/>
<dbReference type="InterPro" id="IPR044839">
    <property type="entry name" value="NDR1-like"/>
</dbReference>
<organism evidence="3 4">
    <name type="scientific">Durio zibethinus</name>
    <name type="common">Durian</name>
    <dbReference type="NCBI Taxonomy" id="66656"/>
    <lineage>
        <taxon>Eukaryota</taxon>
        <taxon>Viridiplantae</taxon>
        <taxon>Streptophyta</taxon>
        <taxon>Embryophyta</taxon>
        <taxon>Tracheophyta</taxon>
        <taxon>Spermatophyta</taxon>
        <taxon>Magnoliopsida</taxon>
        <taxon>eudicotyledons</taxon>
        <taxon>Gunneridae</taxon>
        <taxon>Pentapetalae</taxon>
        <taxon>rosids</taxon>
        <taxon>malvids</taxon>
        <taxon>Malvales</taxon>
        <taxon>Malvaceae</taxon>
        <taxon>Helicteroideae</taxon>
        <taxon>Durio</taxon>
    </lineage>
</organism>
<keyword evidence="2" id="KW-0472">Membrane</keyword>
<evidence type="ECO:0000256" key="1">
    <source>
        <dbReference type="ARBA" id="ARBA00004370"/>
    </source>
</evidence>
<dbReference type="OrthoDB" id="10288477at2759"/>
<dbReference type="AlphaFoldDB" id="A0A6P6ABS5"/>
<dbReference type="Proteomes" id="UP000515121">
    <property type="component" value="Unplaced"/>
</dbReference>
<accession>A0A6P6ABS5</accession>
<evidence type="ECO:0000313" key="3">
    <source>
        <dbReference type="Proteomes" id="UP000515121"/>
    </source>
</evidence>
<dbReference type="PANTHER" id="PTHR31234:SF2">
    <property type="entry name" value="OS05G0199100 PROTEIN"/>
    <property type="match status" value="1"/>
</dbReference>
<evidence type="ECO:0000256" key="2">
    <source>
        <dbReference type="ARBA" id="ARBA00023136"/>
    </source>
</evidence>
<comment type="subcellular location">
    <subcellularLocation>
        <location evidence="1">Membrane</location>
    </subcellularLocation>
</comment>
<gene>
    <name evidence="4" type="primary">LOC111308254</name>
</gene>
<protein>
    <submittedName>
        <fullName evidence="4">Uncharacterized protein LOC111308254</fullName>
    </submittedName>
</protein>
<reference evidence="4" key="1">
    <citation type="submission" date="2025-08" db="UniProtKB">
        <authorList>
            <consortium name="RefSeq"/>
        </authorList>
    </citation>
    <scope>IDENTIFICATION</scope>
    <source>
        <tissue evidence="4">Fruit stalk</tissue>
    </source>
</reference>
<name>A0A6P6ABS5_DURZI</name>
<keyword evidence="3" id="KW-1185">Reference proteome</keyword>
<dbReference type="KEGG" id="dzi:111308254"/>
<dbReference type="RefSeq" id="XP_022762302.1">
    <property type="nucleotide sequence ID" value="XM_022906567.1"/>
</dbReference>
<dbReference type="GO" id="GO:0005886">
    <property type="term" value="C:plasma membrane"/>
    <property type="evidence" value="ECO:0007669"/>
    <property type="project" value="TreeGrafter"/>
</dbReference>
<dbReference type="PANTHER" id="PTHR31234">
    <property type="entry name" value="LATE EMBRYOGENESIS ABUNDANT (LEA) HYDROXYPROLINE-RICH GLYCOPROTEIN FAMILY"/>
    <property type="match status" value="1"/>
</dbReference>
<sequence length="194" mass="22444">MKWLVLTFFVLFVLFIYLSFPGFYLKNGAPIIQIESITPSKIASFNNNTIFTDWLLAFSLENPNKYVSIRYKKIQVSASDRDKRLSSGNVDYFYQDKREVGRMNVEILGLVFNLEEKINEAGEMVFTLKLDAVVWLEKKYMKNHWQLLEANCGDVRIRPSMSLTLDGSAYFESCLKPSREMGNKEGKRGSLVEH</sequence>